<accession>A0A3B0VM36</accession>
<dbReference type="EMBL" id="UOFC01000016">
    <property type="protein sequence ID" value="VAW44678.1"/>
    <property type="molecule type" value="Genomic_DNA"/>
</dbReference>
<dbReference type="AlphaFoldDB" id="A0A3B0VM36"/>
<proteinExistence type="predicted"/>
<sequence length="149" mass="16657">MNLLNLNPKNRDSFSNIVQTLVKKHETKPGEMFLHALESEADPEMNYWMTKVLVQEYFVSPNIVVGKDAAGEPVKALQAACLLQNVGVVAALLELGGFKGSVTDREYQLAARIASQHEDQAVLGVLMKYAQEKELLEPFMQNLQRLTLQ</sequence>
<name>A0A3B0VM36_9ZZZZ</name>
<reference evidence="1" key="1">
    <citation type="submission" date="2018-06" db="EMBL/GenBank/DDBJ databases">
        <authorList>
            <person name="Zhirakovskaya E."/>
        </authorList>
    </citation>
    <scope>NUCLEOTIDE SEQUENCE</scope>
</reference>
<evidence type="ECO:0000313" key="1">
    <source>
        <dbReference type="EMBL" id="VAW44678.1"/>
    </source>
</evidence>
<organism evidence="1">
    <name type="scientific">hydrothermal vent metagenome</name>
    <dbReference type="NCBI Taxonomy" id="652676"/>
    <lineage>
        <taxon>unclassified sequences</taxon>
        <taxon>metagenomes</taxon>
        <taxon>ecological metagenomes</taxon>
    </lineage>
</organism>
<evidence type="ECO:0008006" key="2">
    <source>
        <dbReference type="Google" id="ProtNLM"/>
    </source>
</evidence>
<gene>
    <name evidence="1" type="ORF">MNBD_GAMMA03-647</name>
</gene>
<protein>
    <recommendedName>
        <fullName evidence="2">Ankyrin repeat domain-containing protein</fullName>
    </recommendedName>
</protein>